<dbReference type="Pfam" id="PF03483">
    <property type="entry name" value="B3_4"/>
    <property type="match status" value="1"/>
</dbReference>
<evidence type="ECO:0000313" key="3">
    <source>
        <dbReference type="Proteomes" id="UP000254802"/>
    </source>
</evidence>
<gene>
    <name evidence="2" type="primary">pheT_1</name>
    <name evidence="2" type="ORF">NCTC10638_02825</name>
</gene>
<dbReference type="GO" id="GO:0003723">
    <property type="term" value="F:RNA binding"/>
    <property type="evidence" value="ECO:0007669"/>
    <property type="project" value="InterPro"/>
</dbReference>
<dbReference type="InterPro" id="IPR045060">
    <property type="entry name" value="Phe-tRNA-ligase_IIc_bsu"/>
</dbReference>
<dbReference type="EMBL" id="UGPN01000002">
    <property type="protein sequence ID" value="STY61605.1"/>
    <property type="molecule type" value="Genomic_DNA"/>
</dbReference>
<dbReference type="InterPro" id="IPR005146">
    <property type="entry name" value="B3/B4_tRNA-bd"/>
</dbReference>
<dbReference type="PANTHER" id="PTHR10947:SF0">
    <property type="entry name" value="PHENYLALANINE--TRNA LIGASE BETA SUBUNIT"/>
    <property type="match status" value="1"/>
</dbReference>
<keyword evidence="2" id="KW-0436">Ligase</keyword>
<protein>
    <submittedName>
        <fullName evidence="2">Phenylalanine--tRNA ligase beta subunit</fullName>
        <ecNumber evidence="2">6.1.1.20</ecNumber>
    </submittedName>
</protein>
<dbReference type="InterPro" id="IPR020825">
    <property type="entry name" value="Phe-tRNA_synthase-like_B3/B4"/>
</dbReference>
<organism evidence="2 3">
    <name type="scientific">Mannheimia haemolytica</name>
    <name type="common">Pasteurella haemolytica</name>
    <dbReference type="NCBI Taxonomy" id="75985"/>
    <lineage>
        <taxon>Bacteria</taxon>
        <taxon>Pseudomonadati</taxon>
        <taxon>Pseudomonadota</taxon>
        <taxon>Gammaproteobacteria</taxon>
        <taxon>Pasteurellales</taxon>
        <taxon>Pasteurellaceae</taxon>
        <taxon>Mannheimia</taxon>
    </lineage>
</organism>
<dbReference type="GO" id="GO:0004826">
    <property type="term" value="F:phenylalanine-tRNA ligase activity"/>
    <property type="evidence" value="ECO:0007669"/>
    <property type="project" value="UniProtKB-EC"/>
</dbReference>
<dbReference type="SUPFAM" id="SSF56037">
    <property type="entry name" value="PheT/TilS domain"/>
    <property type="match status" value="1"/>
</dbReference>
<dbReference type="SUPFAM" id="SSF46955">
    <property type="entry name" value="Putative DNA-binding domain"/>
    <property type="match status" value="1"/>
</dbReference>
<sequence length="95" mass="10414">MAIEISLTPNRADCLSIAGIAREVGVINRVDVKAPTITDVKATISDKVSVELQAPEACPRYLARVVKNVNVKATSPLWLQEKLRRCGIRSIDSNR</sequence>
<dbReference type="Proteomes" id="UP000254802">
    <property type="component" value="Unassembled WGS sequence"/>
</dbReference>
<dbReference type="AlphaFoldDB" id="A0A378N1T4"/>
<dbReference type="GO" id="GO:0009328">
    <property type="term" value="C:phenylalanine-tRNA ligase complex"/>
    <property type="evidence" value="ECO:0007669"/>
    <property type="project" value="TreeGrafter"/>
</dbReference>
<dbReference type="PANTHER" id="PTHR10947">
    <property type="entry name" value="PHENYLALANYL-TRNA SYNTHETASE BETA CHAIN AND LEUCINE-RICH REPEAT-CONTAINING PROTEIN 47"/>
    <property type="match status" value="1"/>
</dbReference>
<dbReference type="EC" id="6.1.1.20" evidence="2"/>
<feature type="domain" description="B3/B4 tRNA-binding" evidence="1">
    <location>
        <begin position="57"/>
        <end position="92"/>
    </location>
</feature>
<accession>A0A378N1T4</accession>
<dbReference type="Gene3D" id="3.50.40.10">
    <property type="entry name" value="Phenylalanyl-trna Synthetase, Chain B, domain 3"/>
    <property type="match status" value="1"/>
</dbReference>
<reference evidence="2 3" key="1">
    <citation type="submission" date="2018-06" db="EMBL/GenBank/DDBJ databases">
        <authorList>
            <consortium name="Pathogen Informatics"/>
            <person name="Doyle S."/>
        </authorList>
    </citation>
    <scope>NUCLEOTIDE SEQUENCE [LARGE SCALE GENOMIC DNA]</scope>
    <source>
        <strain evidence="2 3">NCTC10638</strain>
    </source>
</reference>
<dbReference type="InterPro" id="IPR009061">
    <property type="entry name" value="DNA-bd_dom_put_sf"/>
</dbReference>
<dbReference type="Gene3D" id="3.30.56.10">
    <property type="match status" value="1"/>
</dbReference>
<evidence type="ECO:0000259" key="1">
    <source>
        <dbReference type="Pfam" id="PF03483"/>
    </source>
</evidence>
<proteinExistence type="predicted"/>
<evidence type="ECO:0000313" key="2">
    <source>
        <dbReference type="EMBL" id="STY61605.1"/>
    </source>
</evidence>
<dbReference type="GO" id="GO:0006432">
    <property type="term" value="P:phenylalanyl-tRNA aminoacylation"/>
    <property type="evidence" value="ECO:0007669"/>
    <property type="project" value="InterPro"/>
</dbReference>
<name>A0A378N1T4_MANHA</name>